<dbReference type="EMBL" id="NAJO01000001">
    <property type="protein sequence ID" value="OQO15129.1"/>
    <property type="molecule type" value="Genomic_DNA"/>
</dbReference>
<dbReference type="PROSITE" id="PS50294">
    <property type="entry name" value="WD_REPEATS_REGION"/>
    <property type="match status" value="3"/>
</dbReference>
<dbReference type="PANTHER" id="PTHR22842:SF3">
    <property type="entry name" value="WD REPEAT DOMAIN-CONTAINING PROTEIN 83"/>
    <property type="match status" value="1"/>
</dbReference>
<dbReference type="AlphaFoldDB" id="A0A1V8TUV5"/>
<evidence type="ECO:0000256" key="5">
    <source>
        <dbReference type="ARBA" id="ARBA00038145"/>
    </source>
</evidence>
<keyword evidence="2" id="KW-0963">Cytoplasm</keyword>
<evidence type="ECO:0000256" key="6">
    <source>
        <dbReference type="PROSITE-ProRule" id="PRU00221"/>
    </source>
</evidence>
<dbReference type="InterPro" id="IPR036322">
    <property type="entry name" value="WD40_repeat_dom_sf"/>
</dbReference>
<feature type="repeat" description="WD" evidence="6">
    <location>
        <begin position="100"/>
        <end position="142"/>
    </location>
</feature>
<name>A0A1V8TUV5_9PEZI</name>
<keyword evidence="4" id="KW-0677">Repeat</keyword>
<dbReference type="PROSITE" id="PS00678">
    <property type="entry name" value="WD_REPEATS_1"/>
    <property type="match status" value="2"/>
</dbReference>
<dbReference type="InParanoid" id="A0A1V8TUV5"/>
<dbReference type="Pfam" id="PF00400">
    <property type="entry name" value="WD40"/>
    <property type="match status" value="4"/>
</dbReference>
<keyword evidence="3 6" id="KW-0853">WD repeat</keyword>
<evidence type="ECO:0000256" key="1">
    <source>
        <dbReference type="ARBA" id="ARBA00004496"/>
    </source>
</evidence>
<evidence type="ECO:0000313" key="8">
    <source>
        <dbReference type="Proteomes" id="UP000192596"/>
    </source>
</evidence>
<dbReference type="GO" id="GO:0000398">
    <property type="term" value="P:mRNA splicing, via spliceosome"/>
    <property type="evidence" value="ECO:0007669"/>
    <property type="project" value="TreeGrafter"/>
</dbReference>
<accession>A0A1V8TUV5</accession>
<dbReference type="InterPro" id="IPR051980">
    <property type="entry name" value="WD_repeat_MORG1"/>
</dbReference>
<proteinExistence type="inferred from homology"/>
<comment type="subcellular location">
    <subcellularLocation>
        <location evidence="1">Cytoplasm</location>
    </subcellularLocation>
</comment>
<dbReference type="InterPro" id="IPR019775">
    <property type="entry name" value="WD40_repeat_CS"/>
</dbReference>
<dbReference type="PRINTS" id="PR00320">
    <property type="entry name" value="GPROTEINBRPT"/>
</dbReference>
<dbReference type="Proteomes" id="UP000192596">
    <property type="component" value="Unassembled WGS sequence"/>
</dbReference>
<organism evidence="7 8">
    <name type="scientific">Cryoendolithus antarcticus</name>
    <dbReference type="NCBI Taxonomy" id="1507870"/>
    <lineage>
        <taxon>Eukaryota</taxon>
        <taxon>Fungi</taxon>
        <taxon>Dikarya</taxon>
        <taxon>Ascomycota</taxon>
        <taxon>Pezizomycotina</taxon>
        <taxon>Dothideomycetes</taxon>
        <taxon>Dothideomycetidae</taxon>
        <taxon>Cladosporiales</taxon>
        <taxon>Cladosporiaceae</taxon>
        <taxon>Cryoendolithus</taxon>
    </lineage>
</organism>
<sequence>MTTPSWALTPIRLPPLPSAAPLNALTFSSGTGSYLLTGSSDRSITLYNPAKKLKLQSYAAHARPVLSLATSTDNSQFLSGGGDKTVFVWDVATAKTVRRFVGHSGRVEGVAWGGEGDSVAVSGSWDGGVRVWDLRSRGERAVGIFGEAGDAVSCVDVRGGFILAGSVDGRSYLVGTLDSRLRLMDRKTGKCLQTFWDDEMVCENYRIRSTLAMGDSLAVSGSENGQVLCWDVLTGELRYRLRHSEDGPRTKPDATATKLDVVSAVAWNPARKQLASAGGDGGVTIWDMAS</sequence>
<dbReference type="SMART" id="SM00320">
    <property type="entry name" value="WD40"/>
    <property type="match status" value="5"/>
</dbReference>
<dbReference type="GO" id="GO:0071013">
    <property type="term" value="C:catalytic step 2 spliceosome"/>
    <property type="evidence" value="ECO:0007669"/>
    <property type="project" value="TreeGrafter"/>
</dbReference>
<reference evidence="8" key="1">
    <citation type="submission" date="2017-03" db="EMBL/GenBank/DDBJ databases">
        <title>Genomes of endolithic fungi from Antarctica.</title>
        <authorList>
            <person name="Coleine C."/>
            <person name="Masonjones S."/>
            <person name="Stajich J.E."/>
        </authorList>
    </citation>
    <scope>NUCLEOTIDE SEQUENCE [LARGE SCALE GENOMIC DNA]</scope>
    <source>
        <strain evidence="8">CCFEE 5527</strain>
    </source>
</reference>
<dbReference type="SUPFAM" id="SSF50978">
    <property type="entry name" value="WD40 repeat-like"/>
    <property type="match status" value="1"/>
</dbReference>
<dbReference type="STRING" id="1507870.A0A1V8TUV5"/>
<keyword evidence="8" id="KW-1185">Reference proteome</keyword>
<comment type="caution">
    <text evidence="7">The sequence shown here is derived from an EMBL/GenBank/DDBJ whole genome shotgun (WGS) entry which is preliminary data.</text>
</comment>
<dbReference type="GO" id="GO:0005737">
    <property type="term" value="C:cytoplasm"/>
    <property type="evidence" value="ECO:0007669"/>
    <property type="project" value="UniProtKB-SubCell"/>
</dbReference>
<dbReference type="PANTHER" id="PTHR22842">
    <property type="entry name" value="WD40 REPEAT PROTEIN"/>
    <property type="match status" value="1"/>
</dbReference>
<evidence type="ECO:0000256" key="4">
    <source>
        <dbReference type="ARBA" id="ARBA00022737"/>
    </source>
</evidence>
<feature type="repeat" description="WD" evidence="6">
    <location>
        <begin position="58"/>
        <end position="99"/>
    </location>
</feature>
<evidence type="ECO:0000313" key="7">
    <source>
        <dbReference type="EMBL" id="OQO15129.1"/>
    </source>
</evidence>
<dbReference type="OrthoDB" id="1068471at2759"/>
<dbReference type="InterPro" id="IPR001680">
    <property type="entry name" value="WD40_rpt"/>
</dbReference>
<dbReference type="InterPro" id="IPR015943">
    <property type="entry name" value="WD40/YVTN_repeat-like_dom_sf"/>
</dbReference>
<protein>
    <submittedName>
        <fullName evidence="7">Uncharacterized protein</fullName>
    </submittedName>
</protein>
<comment type="similarity">
    <text evidence="5">Belongs to the WD repeat MORG1 family.</text>
</comment>
<gene>
    <name evidence="7" type="ORF">B0A48_00511</name>
</gene>
<dbReference type="Gene3D" id="2.130.10.10">
    <property type="entry name" value="YVTN repeat-like/Quinoprotein amine dehydrogenase"/>
    <property type="match status" value="2"/>
</dbReference>
<evidence type="ECO:0000256" key="3">
    <source>
        <dbReference type="ARBA" id="ARBA00022574"/>
    </source>
</evidence>
<dbReference type="InterPro" id="IPR020472">
    <property type="entry name" value="WD40_PAC1"/>
</dbReference>
<dbReference type="PROSITE" id="PS50082">
    <property type="entry name" value="WD_REPEATS_2"/>
    <property type="match status" value="3"/>
</dbReference>
<feature type="repeat" description="WD" evidence="6">
    <location>
        <begin position="262"/>
        <end position="290"/>
    </location>
</feature>
<evidence type="ECO:0000256" key="2">
    <source>
        <dbReference type="ARBA" id="ARBA00022490"/>
    </source>
</evidence>